<dbReference type="KEGG" id="mend:L6E24_02940"/>
<feature type="domain" description="YCII-related" evidence="1">
    <location>
        <begin position="1"/>
        <end position="81"/>
    </location>
</feature>
<dbReference type="PANTHER" id="PTHR37828">
    <property type="entry name" value="GSR2449 PROTEIN"/>
    <property type="match status" value="1"/>
</dbReference>
<dbReference type="SUPFAM" id="SSF54909">
    <property type="entry name" value="Dimeric alpha+beta barrel"/>
    <property type="match status" value="1"/>
</dbReference>
<sequence length="94" mass="11039">MFVVLLKYIKGLEEIDSYLPAHRDYLAEQYDNGNFIISGRQIPRTGGIIFANVCSRDELEEIIERDPFKINNIADYEFIEFEPTMSCEELEWVL</sequence>
<dbReference type="InterPro" id="IPR005545">
    <property type="entry name" value="YCII"/>
</dbReference>
<proteinExistence type="predicted"/>
<evidence type="ECO:0000259" key="1">
    <source>
        <dbReference type="Pfam" id="PF03795"/>
    </source>
</evidence>
<accession>A0A9E7PMR6</accession>
<evidence type="ECO:0000313" key="2">
    <source>
        <dbReference type="EMBL" id="UUX93093.1"/>
    </source>
</evidence>
<dbReference type="RefSeq" id="WP_257743234.1">
    <property type="nucleotide sequence ID" value="NZ_CP096115.1"/>
</dbReference>
<keyword evidence="3" id="KW-1185">Reference proteome</keyword>
<dbReference type="GeneID" id="74306617"/>
<dbReference type="AlphaFoldDB" id="A0A9E7PMR6"/>
<evidence type="ECO:0000313" key="3">
    <source>
        <dbReference type="Proteomes" id="UP001060368"/>
    </source>
</evidence>
<dbReference type="EMBL" id="CP096115">
    <property type="protein sequence ID" value="UUX93093.1"/>
    <property type="molecule type" value="Genomic_DNA"/>
</dbReference>
<dbReference type="InterPro" id="IPR011008">
    <property type="entry name" value="Dimeric_a/b-barrel"/>
</dbReference>
<dbReference type="Pfam" id="PF03795">
    <property type="entry name" value="YCII"/>
    <property type="match status" value="1"/>
</dbReference>
<dbReference type="Proteomes" id="UP001060368">
    <property type="component" value="Chromosome"/>
</dbReference>
<dbReference type="Gene3D" id="3.30.70.1060">
    <property type="entry name" value="Dimeric alpha+beta barrel"/>
    <property type="match status" value="1"/>
</dbReference>
<organism evidence="2 3">
    <name type="scientific">Methanoplanus endosymbiosus</name>
    <dbReference type="NCBI Taxonomy" id="33865"/>
    <lineage>
        <taxon>Archaea</taxon>
        <taxon>Methanobacteriati</taxon>
        <taxon>Methanobacteriota</taxon>
        <taxon>Stenosarchaea group</taxon>
        <taxon>Methanomicrobia</taxon>
        <taxon>Methanomicrobiales</taxon>
        <taxon>Methanomicrobiaceae</taxon>
        <taxon>Methanoplanus</taxon>
    </lineage>
</organism>
<dbReference type="PANTHER" id="PTHR37828:SF1">
    <property type="entry name" value="YCII-RELATED DOMAIN-CONTAINING PROTEIN"/>
    <property type="match status" value="1"/>
</dbReference>
<name>A0A9E7PMR6_9EURY</name>
<reference evidence="2" key="1">
    <citation type="submission" date="2022-04" db="EMBL/GenBank/DDBJ databases">
        <title>Complete genome of Methanoplanus endosymbiosus DSM 3599.</title>
        <authorList>
            <person name="Chen S.-C."/>
            <person name="You Y.-T."/>
            <person name="Zhou Y.-Z."/>
            <person name="Lai M.-C."/>
        </authorList>
    </citation>
    <scope>NUCLEOTIDE SEQUENCE</scope>
    <source>
        <strain evidence="2">DSM 3599</strain>
    </source>
</reference>
<protein>
    <submittedName>
        <fullName evidence="2">YciI family protein</fullName>
    </submittedName>
</protein>
<gene>
    <name evidence="2" type="ORF">L6E24_02940</name>
</gene>